<accession>A0A1M5VK62</accession>
<name>A0A1M5VK62_9BACT</name>
<evidence type="ECO:0000313" key="2">
    <source>
        <dbReference type="Proteomes" id="UP000184212"/>
    </source>
</evidence>
<gene>
    <name evidence="1" type="ORF">SAMN04488109_5170</name>
</gene>
<dbReference type="OrthoDB" id="798465at2"/>
<protein>
    <submittedName>
        <fullName evidence="1">Uncharacterized protein</fullName>
    </submittedName>
</protein>
<dbReference type="Proteomes" id="UP000184212">
    <property type="component" value="Unassembled WGS sequence"/>
</dbReference>
<dbReference type="RefSeq" id="WP_073140302.1">
    <property type="nucleotide sequence ID" value="NZ_FQWQ01000004.1"/>
</dbReference>
<sequence>MNESSGKGYQIADKDEPKVLVRLLEIPVFLSGKKIHRLNDFAYGEWLIFEGGRPKYYFCILDERYADKKDQITQSGDVERYLEKSFKDKGLNLSLKNGVFGWALEWKFEIIDLYLENLPLEYL</sequence>
<reference evidence="1 2" key="1">
    <citation type="submission" date="2016-11" db="EMBL/GenBank/DDBJ databases">
        <authorList>
            <person name="Jaros S."/>
            <person name="Januszkiewicz K."/>
            <person name="Wedrychowicz H."/>
        </authorList>
    </citation>
    <scope>NUCLEOTIDE SEQUENCE [LARGE SCALE GENOMIC DNA]</scope>
    <source>
        <strain evidence="1 2">DSM 24574</strain>
    </source>
</reference>
<organism evidence="1 2">
    <name type="scientific">Chryseolinea serpens</name>
    <dbReference type="NCBI Taxonomy" id="947013"/>
    <lineage>
        <taxon>Bacteria</taxon>
        <taxon>Pseudomonadati</taxon>
        <taxon>Bacteroidota</taxon>
        <taxon>Cytophagia</taxon>
        <taxon>Cytophagales</taxon>
        <taxon>Fulvivirgaceae</taxon>
        <taxon>Chryseolinea</taxon>
    </lineage>
</organism>
<keyword evidence="2" id="KW-1185">Reference proteome</keyword>
<proteinExistence type="predicted"/>
<dbReference type="AlphaFoldDB" id="A0A1M5VK62"/>
<evidence type="ECO:0000313" key="1">
    <source>
        <dbReference type="EMBL" id="SHH75621.1"/>
    </source>
</evidence>
<dbReference type="EMBL" id="FQWQ01000004">
    <property type="protein sequence ID" value="SHH75621.1"/>
    <property type="molecule type" value="Genomic_DNA"/>
</dbReference>